<comment type="caution">
    <text evidence="1">The sequence shown here is derived from an EMBL/GenBank/DDBJ whole genome shotgun (WGS) entry which is preliminary data.</text>
</comment>
<keyword evidence="2" id="KW-1185">Reference proteome</keyword>
<name>A0ABN8GY39_9BACL</name>
<dbReference type="PANTHER" id="PTHR42847">
    <property type="entry name" value="ALKANESULFONATE MONOOXYGENASE"/>
    <property type="match status" value="1"/>
</dbReference>
<dbReference type="InterPro" id="IPR036661">
    <property type="entry name" value="Luciferase-like_sf"/>
</dbReference>
<sequence length="82" mass="9218">MNVLLNGDYRFDKHKWAGIGRVRKGAGTAVVGTPQQVWEGLKEYIDLGVTHFILSGFPHVEEAERFGKTVLPLIQKNLKELV</sequence>
<dbReference type="Proteomes" id="UP000838821">
    <property type="component" value="Unassembled WGS sequence"/>
</dbReference>
<dbReference type="InterPro" id="IPR050172">
    <property type="entry name" value="SsuD_RutA_monooxygenase"/>
</dbReference>
<dbReference type="Gene3D" id="3.20.20.30">
    <property type="entry name" value="Luciferase-like domain"/>
    <property type="match status" value="1"/>
</dbReference>
<dbReference type="SUPFAM" id="SSF51679">
    <property type="entry name" value="Bacterial luciferase-like"/>
    <property type="match status" value="1"/>
</dbReference>
<proteinExistence type="predicted"/>
<organism evidence="1 2">
    <name type="scientific">Paenibacillus allorhizoplanae</name>
    <dbReference type="NCBI Taxonomy" id="2905648"/>
    <lineage>
        <taxon>Bacteria</taxon>
        <taxon>Bacillati</taxon>
        <taxon>Bacillota</taxon>
        <taxon>Bacilli</taxon>
        <taxon>Bacillales</taxon>
        <taxon>Paenibacillaceae</taxon>
        <taxon>Paenibacillus</taxon>
    </lineage>
</organism>
<protein>
    <submittedName>
        <fullName evidence="1">Alkanesulfonate monooxygenase</fullName>
        <ecNumber evidence="1">1.14.14.5</ecNumber>
    </submittedName>
</protein>
<dbReference type="EMBL" id="CAKMMW010000020">
    <property type="protein sequence ID" value="CAH1221461.1"/>
    <property type="molecule type" value="Genomic_DNA"/>
</dbReference>
<accession>A0ABN8GY39</accession>
<reference evidence="1" key="1">
    <citation type="submission" date="2022-01" db="EMBL/GenBank/DDBJ databases">
        <authorList>
            <person name="Criscuolo A."/>
        </authorList>
    </citation>
    <scope>NUCLEOTIDE SEQUENCE</scope>
    <source>
        <strain evidence="1">CIP111891</strain>
    </source>
</reference>
<dbReference type="GO" id="GO:0008726">
    <property type="term" value="F:alkanesulfonate monooxygenase activity"/>
    <property type="evidence" value="ECO:0007669"/>
    <property type="project" value="UniProtKB-EC"/>
</dbReference>
<gene>
    <name evidence="1" type="primary">ssuD_3</name>
    <name evidence="1" type="ORF">PAECIP111891_05189</name>
</gene>
<evidence type="ECO:0000313" key="2">
    <source>
        <dbReference type="Proteomes" id="UP000838821"/>
    </source>
</evidence>
<dbReference type="RefSeq" id="WP_420851931.1">
    <property type="nucleotide sequence ID" value="NZ_CAKMMW010000020.1"/>
</dbReference>
<keyword evidence="1" id="KW-0560">Oxidoreductase</keyword>
<keyword evidence="1" id="KW-0503">Monooxygenase</keyword>
<evidence type="ECO:0000313" key="1">
    <source>
        <dbReference type="EMBL" id="CAH1221461.1"/>
    </source>
</evidence>
<dbReference type="EC" id="1.14.14.5" evidence="1"/>
<dbReference type="PANTHER" id="PTHR42847:SF4">
    <property type="entry name" value="ALKANESULFONATE MONOOXYGENASE-RELATED"/>
    <property type="match status" value="1"/>
</dbReference>